<dbReference type="Pfam" id="PF03401">
    <property type="entry name" value="TctC"/>
    <property type="match status" value="1"/>
</dbReference>
<evidence type="ECO:0000313" key="2">
    <source>
        <dbReference type="EMBL" id="NYE80845.1"/>
    </source>
</evidence>
<keyword evidence="2" id="KW-0675">Receptor</keyword>
<evidence type="ECO:0000313" key="3">
    <source>
        <dbReference type="Proteomes" id="UP000542125"/>
    </source>
</evidence>
<comment type="caution">
    <text evidence="2">The sequence shown here is derived from an EMBL/GenBank/DDBJ whole genome shotgun (WGS) entry which is preliminary data.</text>
</comment>
<accession>A0A7Y9IPY9</accession>
<dbReference type="CDD" id="cd07012">
    <property type="entry name" value="PBP2_Bug_TTT"/>
    <property type="match status" value="1"/>
</dbReference>
<dbReference type="RefSeq" id="WP_179582323.1">
    <property type="nucleotide sequence ID" value="NZ_JACBYR010000001.1"/>
</dbReference>
<dbReference type="Proteomes" id="UP000542125">
    <property type="component" value="Unassembled WGS sequence"/>
</dbReference>
<evidence type="ECO:0000256" key="1">
    <source>
        <dbReference type="ARBA" id="ARBA00006987"/>
    </source>
</evidence>
<dbReference type="Gene3D" id="3.40.190.150">
    <property type="entry name" value="Bordetella uptake gene, domain 1"/>
    <property type="match status" value="1"/>
</dbReference>
<dbReference type="InterPro" id="IPR005064">
    <property type="entry name" value="BUG"/>
</dbReference>
<dbReference type="PANTHER" id="PTHR42928:SF5">
    <property type="entry name" value="BLR1237 PROTEIN"/>
    <property type="match status" value="1"/>
</dbReference>
<dbReference type="PANTHER" id="PTHR42928">
    <property type="entry name" value="TRICARBOXYLATE-BINDING PROTEIN"/>
    <property type="match status" value="1"/>
</dbReference>
<dbReference type="AlphaFoldDB" id="A0A7Y9IPY9"/>
<protein>
    <submittedName>
        <fullName evidence="2">Tripartite-type tricarboxylate transporter receptor subunit TctC</fullName>
    </submittedName>
</protein>
<dbReference type="Gene3D" id="3.40.190.10">
    <property type="entry name" value="Periplasmic binding protein-like II"/>
    <property type="match status" value="1"/>
</dbReference>
<dbReference type="InterPro" id="IPR042100">
    <property type="entry name" value="Bug_dom1"/>
</dbReference>
<sequence>MASTMGPAFAQATSGAKWPTKAVRLIVPFPGGSAPDVIVRHVAQVLGNKWQQTVIVDNRPGGSGVIGLNNLLTSPVDDHTFAFTQGSAISIVPRTIKNIPFNIERDFVPVSFSMLAPLVLAVPVDSPYKSVQQFIDAAKARPGALPVADVGVYSYPHLAGEFFGLNANVKFLHIHFTGGPPAIQATIGGHTEAVIEGMGPILPFVQSGRLRVLGSFGSEAYPGLEKVELISKSAPKTVIDGWFATIARKGTSASVIERLNADINLAMDAPEVQRALKEQVLFAHKGPPSDLKKWIDDENAKWGVVMDRLGIKPE</sequence>
<gene>
    <name evidence="2" type="ORF">FHW18_000116</name>
</gene>
<keyword evidence="3" id="KW-1185">Reference proteome</keyword>
<proteinExistence type="inferred from homology"/>
<reference evidence="2 3" key="1">
    <citation type="submission" date="2020-07" db="EMBL/GenBank/DDBJ databases">
        <title>Genomic Encyclopedia of Type Strains, Phase IV (KMG-V): Genome sequencing to study the core and pangenomes of soil and plant-associated prokaryotes.</title>
        <authorList>
            <person name="Whitman W."/>
        </authorList>
    </citation>
    <scope>NUCLEOTIDE SEQUENCE [LARGE SCALE GENOMIC DNA]</scope>
    <source>
        <strain evidence="2 3">SAS40</strain>
    </source>
</reference>
<organism evidence="2 3">
    <name type="scientific">Pigmentiphaga litoralis</name>
    <dbReference type="NCBI Taxonomy" id="516702"/>
    <lineage>
        <taxon>Bacteria</taxon>
        <taxon>Pseudomonadati</taxon>
        <taxon>Pseudomonadota</taxon>
        <taxon>Betaproteobacteria</taxon>
        <taxon>Burkholderiales</taxon>
        <taxon>Alcaligenaceae</taxon>
        <taxon>Pigmentiphaga</taxon>
    </lineage>
</organism>
<dbReference type="EMBL" id="JACBYR010000001">
    <property type="protein sequence ID" value="NYE80845.1"/>
    <property type="molecule type" value="Genomic_DNA"/>
</dbReference>
<comment type="similarity">
    <text evidence="1">Belongs to the UPF0065 (bug) family.</text>
</comment>
<dbReference type="PIRSF" id="PIRSF017082">
    <property type="entry name" value="YflP"/>
    <property type="match status" value="1"/>
</dbReference>
<name>A0A7Y9IPY9_9BURK</name>